<dbReference type="InterPro" id="IPR051449">
    <property type="entry name" value="ABC-2_transporter_component"/>
</dbReference>
<keyword evidence="4 6" id="KW-1133">Transmembrane helix</keyword>
<dbReference type="Proteomes" id="UP000546464">
    <property type="component" value="Unassembled WGS sequence"/>
</dbReference>
<dbReference type="AlphaFoldDB" id="A0A842HKV9"/>
<feature type="transmembrane region" description="Helical" evidence="6">
    <location>
        <begin position="50"/>
        <end position="71"/>
    </location>
</feature>
<name>A0A842HKV9_9BACT</name>
<dbReference type="EMBL" id="JACHVB010000064">
    <property type="protein sequence ID" value="MBC2596314.1"/>
    <property type="molecule type" value="Genomic_DNA"/>
</dbReference>
<feature type="transmembrane region" description="Helical" evidence="6">
    <location>
        <begin position="140"/>
        <end position="160"/>
    </location>
</feature>
<protein>
    <submittedName>
        <fullName evidence="7">ABC transporter permease subunit</fullName>
    </submittedName>
</protein>
<dbReference type="Pfam" id="PF12679">
    <property type="entry name" value="ABC2_membrane_2"/>
    <property type="match status" value="1"/>
</dbReference>
<dbReference type="GO" id="GO:0140359">
    <property type="term" value="F:ABC-type transporter activity"/>
    <property type="evidence" value="ECO:0007669"/>
    <property type="project" value="InterPro"/>
</dbReference>
<dbReference type="RefSeq" id="WP_185677228.1">
    <property type="nucleotide sequence ID" value="NZ_JACHVB010000064.1"/>
</dbReference>
<evidence type="ECO:0000256" key="5">
    <source>
        <dbReference type="ARBA" id="ARBA00023136"/>
    </source>
</evidence>
<comment type="subcellular location">
    <subcellularLocation>
        <location evidence="1">Cell membrane</location>
        <topology evidence="1">Multi-pass membrane protein</topology>
    </subcellularLocation>
</comment>
<feature type="transmembrane region" description="Helical" evidence="6">
    <location>
        <begin position="172"/>
        <end position="193"/>
    </location>
</feature>
<feature type="transmembrane region" description="Helical" evidence="6">
    <location>
        <begin position="107"/>
        <end position="128"/>
    </location>
</feature>
<evidence type="ECO:0000313" key="7">
    <source>
        <dbReference type="EMBL" id="MBC2596314.1"/>
    </source>
</evidence>
<proteinExistence type="predicted"/>
<evidence type="ECO:0000313" key="8">
    <source>
        <dbReference type="Proteomes" id="UP000546464"/>
    </source>
</evidence>
<keyword evidence="8" id="KW-1185">Reference proteome</keyword>
<dbReference type="GO" id="GO:0005886">
    <property type="term" value="C:plasma membrane"/>
    <property type="evidence" value="ECO:0007669"/>
    <property type="project" value="UniProtKB-SubCell"/>
</dbReference>
<keyword evidence="2" id="KW-1003">Cell membrane</keyword>
<sequence>MRHFLTLFSHELRMLLIAPATYVASVLFLLLMGLIYLLVLNEAGTREADMSPSVMFFQVFWIPVFFMVPLLTMRSIAEERRLGTLETLMTTPATAWQVVLSKFLGAYVFYMLLWGLTIGFPFIAAYGLKSTADKAVVLELAPMLGGYLFVALSGALYIGLGIFASSLTRSQLVAGMLCFSLLFIIIISGQLLLRLPIQEYSWMYWLESPLEYIRSFKHLEDFSRGVIDTRPFILYLSNTALLLGITTLVVESKA</sequence>
<feature type="transmembrane region" description="Helical" evidence="6">
    <location>
        <begin position="12"/>
        <end position="38"/>
    </location>
</feature>
<comment type="caution">
    <text evidence="7">The sequence shown here is derived from an EMBL/GenBank/DDBJ whole genome shotgun (WGS) entry which is preliminary data.</text>
</comment>
<feature type="transmembrane region" description="Helical" evidence="6">
    <location>
        <begin position="232"/>
        <end position="250"/>
    </location>
</feature>
<evidence type="ECO:0000256" key="1">
    <source>
        <dbReference type="ARBA" id="ARBA00004651"/>
    </source>
</evidence>
<evidence type="ECO:0000256" key="2">
    <source>
        <dbReference type="ARBA" id="ARBA00022475"/>
    </source>
</evidence>
<evidence type="ECO:0000256" key="3">
    <source>
        <dbReference type="ARBA" id="ARBA00022692"/>
    </source>
</evidence>
<dbReference type="PANTHER" id="PTHR30294">
    <property type="entry name" value="MEMBRANE COMPONENT OF ABC TRANSPORTER YHHJ-RELATED"/>
    <property type="match status" value="1"/>
</dbReference>
<evidence type="ECO:0000256" key="6">
    <source>
        <dbReference type="SAM" id="Phobius"/>
    </source>
</evidence>
<gene>
    <name evidence="7" type="ORF">H5P28_18765</name>
</gene>
<reference evidence="7 8" key="1">
    <citation type="submission" date="2020-07" db="EMBL/GenBank/DDBJ databases">
        <authorList>
            <person name="Feng X."/>
        </authorList>
    </citation>
    <scope>NUCLEOTIDE SEQUENCE [LARGE SCALE GENOMIC DNA]</scope>
    <source>
        <strain evidence="7 8">JCM31066</strain>
    </source>
</reference>
<organism evidence="7 8">
    <name type="scientific">Ruficoccus amylovorans</name>
    <dbReference type="NCBI Taxonomy" id="1804625"/>
    <lineage>
        <taxon>Bacteria</taxon>
        <taxon>Pseudomonadati</taxon>
        <taxon>Verrucomicrobiota</taxon>
        <taxon>Opitutia</taxon>
        <taxon>Puniceicoccales</taxon>
        <taxon>Cerasicoccaceae</taxon>
        <taxon>Ruficoccus</taxon>
    </lineage>
</organism>
<keyword evidence="5 6" id="KW-0472">Membrane</keyword>
<dbReference type="PANTHER" id="PTHR30294:SF29">
    <property type="entry name" value="MULTIDRUG ABC TRANSPORTER PERMEASE YBHS-RELATED"/>
    <property type="match status" value="1"/>
</dbReference>
<evidence type="ECO:0000256" key="4">
    <source>
        <dbReference type="ARBA" id="ARBA00022989"/>
    </source>
</evidence>
<keyword evidence="3 6" id="KW-0812">Transmembrane</keyword>
<accession>A0A842HKV9</accession>